<accession>A0A8H7USJ2</accession>
<reference evidence="3" key="1">
    <citation type="submission" date="2020-12" db="EMBL/GenBank/DDBJ databases">
        <title>Metabolic potential, ecology and presence of endohyphal bacteria is reflected in genomic diversity of Mucoromycotina.</title>
        <authorList>
            <person name="Muszewska A."/>
            <person name="Okrasinska A."/>
            <person name="Steczkiewicz K."/>
            <person name="Drgas O."/>
            <person name="Orlowska M."/>
            <person name="Perlinska-Lenart U."/>
            <person name="Aleksandrzak-Piekarczyk T."/>
            <person name="Szatraj K."/>
            <person name="Zielenkiewicz U."/>
            <person name="Pilsyk S."/>
            <person name="Malc E."/>
            <person name="Mieczkowski P."/>
            <person name="Kruszewska J.S."/>
            <person name="Biernat P."/>
            <person name="Pawlowska J."/>
        </authorList>
    </citation>
    <scope>NUCLEOTIDE SEQUENCE</scope>
    <source>
        <strain evidence="3">WA0000017839</strain>
    </source>
</reference>
<evidence type="ECO:0000313" key="3">
    <source>
        <dbReference type="EMBL" id="KAG2192532.1"/>
    </source>
</evidence>
<dbReference type="Proteomes" id="UP000603453">
    <property type="component" value="Unassembled WGS sequence"/>
</dbReference>
<comment type="caution">
    <text evidence="3">The sequence shown here is derived from an EMBL/GenBank/DDBJ whole genome shotgun (WGS) entry which is preliminary data.</text>
</comment>
<dbReference type="PROSITE" id="PS50405">
    <property type="entry name" value="GST_CTER"/>
    <property type="match status" value="1"/>
</dbReference>
<dbReference type="SUPFAM" id="SSF52833">
    <property type="entry name" value="Thioredoxin-like"/>
    <property type="match status" value="1"/>
</dbReference>
<organism evidence="3 4">
    <name type="scientific">Mucor saturninus</name>
    <dbReference type="NCBI Taxonomy" id="64648"/>
    <lineage>
        <taxon>Eukaryota</taxon>
        <taxon>Fungi</taxon>
        <taxon>Fungi incertae sedis</taxon>
        <taxon>Mucoromycota</taxon>
        <taxon>Mucoromycotina</taxon>
        <taxon>Mucoromycetes</taxon>
        <taxon>Mucorales</taxon>
        <taxon>Mucorineae</taxon>
        <taxon>Mucoraceae</taxon>
        <taxon>Mucor</taxon>
    </lineage>
</organism>
<dbReference type="SFLD" id="SFLDS00019">
    <property type="entry name" value="Glutathione_Transferase_(cytos"/>
    <property type="match status" value="1"/>
</dbReference>
<dbReference type="Gene3D" id="3.40.30.10">
    <property type="entry name" value="Glutaredoxin"/>
    <property type="match status" value="1"/>
</dbReference>
<dbReference type="SUPFAM" id="SSF47616">
    <property type="entry name" value="GST C-terminal domain-like"/>
    <property type="match status" value="1"/>
</dbReference>
<proteinExistence type="predicted"/>
<name>A0A8H7USJ2_9FUNG</name>
<dbReference type="InterPro" id="IPR004046">
    <property type="entry name" value="GST_C"/>
</dbReference>
<gene>
    <name evidence="3" type="ORF">INT47_006008</name>
</gene>
<dbReference type="InterPro" id="IPR050983">
    <property type="entry name" value="GST_Omega/HSP26"/>
</dbReference>
<dbReference type="AlphaFoldDB" id="A0A8H7USJ2"/>
<feature type="domain" description="GST C-terminal" evidence="2">
    <location>
        <begin position="82"/>
        <end position="216"/>
    </location>
</feature>
<keyword evidence="4" id="KW-1185">Reference proteome</keyword>
<evidence type="ECO:0000259" key="2">
    <source>
        <dbReference type="PROSITE" id="PS50405"/>
    </source>
</evidence>
<dbReference type="Gene3D" id="1.20.1050.10">
    <property type="match status" value="1"/>
</dbReference>
<dbReference type="InterPro" id="IPR010987">
    <property type="entry name" value="Glutathione-S-Trfase_C-like"/>
</dbReference>
<dbReference type="GO" id="GO:0005737">
    <property type="term" value="C:cytoplasm"/>
    <property type="evidence" value="ECO:0007669"/>
    <property type="project" value="TreeGrafter"/>
</dbReference>
<evidence type="ECO:0000313" key="4">
    <source>
        <dbReference type="Proteomes" id="UP000603453"/>
    </source>
</evidence>
<sequence length="216" mass="24701">MTQLTLVGAPFSTFSRTMRMALQHLNVDYKLEQAMPHTELAYKYNPFGRIPSLLHNDRVVFETAAIRDYIDTVFNSALTPKDLDTRLKVDQMISVLSDYIFHHIVFGVAKPREQYEKEGKNEGEISQLLEKKLKIAGKIIASVDKMVEGPFLCGDSLTWADFFVYPAMADLYSLPEGKYMAKKAPKLFVWYTMFEKRQEAIATFPNTVADIRKASL</sequence>
<dbReference type="InterPro" id="IPR036249">
    <property type="entry name" value="Thioredoxin-like_sf"/>
</dbReference>
<dbReference type="PANTHER" id="PTHR43968">
    <property type="match status" value="1"/>
</dbReference>
<dbReference type="PANTHER" id="PTHR43968:SF6">
    <property type="entry name" value="GLUTATHIONE S-TRANSFERASE OMEGA"/>
    <property type="match status" value="1"/>
</dbReference>
<dbReference type="Pfam" id="PF13417">
    <property type="entry name" value="GST_N_3"/>
    <property type="match status" value="1"/>
</dbReference>
<feature type="domain" description="GST N-terminal" evidence="1">
    <location>
        <begin position="2"/>
        <end position="78"/>
    </location>
</feature>
<dbReference type="OrthoDB" id="249703at2759"/>
<evidence type="ECO:0000259" key="1">
    <source>
        <dbReference type="PROSITE" id="PS50404"/>
    </source>
</evidence>
<protein>
    <recommendedName>
        <fullName evidence="5">Glutathione S-transferase</fullName>
    </recommendedName>
</protein>
<evidence type="ECO:0008006" key="5">
    <source>
        <dbReference type="Google" id="ProtNLM"/>
    </source>
</evidence>
<dbReference type="PROSITE" id="PS50404">
    <property type="entry name" value="GST_NTER"/>
    <property type="match status" value="1"/>
</dbReference>
<dbReference type="Pfam" id="PF14497">
    <property type="entry name" value="GST_C_3"/>
    <property type="match status" value="1"/>
</dbReference>
<dbReference type="CDD" id="cd00570">
    <property type="entry name" value="GST_N_family"/>
    <property type="match status" value="1"/>
</dbReference>
<dbReference type="EMBL" id="JAEPRD010000285">
    <property type="protein sequence ID" value="KAG2192532.1"/>
    <property type="molecule type" value="Genomic_DNA"/>
</dbReference>
<dbReference type="InterPro" id="IPR004045">
    <property type="entry name" value="Glutathione_S-Trfase_N"/>
</dbReference>
<dbReference type="InterPro" id="IPR040079">
    <property type="entry name" value="Glutathione_S-Trfase"/>
</dbReference>
<dbReference type="InterPro" id="IPR036282">
    <property type="entry name" value="Glutathione-S-Trfase_C_sf"/>
</dbReference>